<dbReference type="InterPro" id="IPR024712">
    <property type="entry name" value="Catalase_clade2"/>
</dbReference>
<sequence length="189" mass="21276">AGAHGVFKLHTSLEDVTCAKVLTQVGQETPVFTRFSTVLGQNGAAETAREVRGFAVKFYTNEGNWDIVGNNIPIFFIQDGVKFVDLIHSGKPEPQTHVPQAQTAHDSFWDFMSLTPDSLAMSLFSLSDYTIPRSYRMLKGFGVNTFVLVNKEGKRTFVKYHWKPHLGQHALVWDECLKLGGQDPDYLRR</sequence>
<dbReference type="InterPro" id="IPR020835">
    <property type="entry name" value="Catalase_sf"/>
</dbReference>
<gene>
    <name evidence="10" type="primary">Cata</name>
    <name evidence="10" type="ORF">ELAFOR_R15000</name>
</gene>
<accession>A0A851UQZ7</accession>
<feature type="non-terminal residue" evidence="10">
    <location>
        <position position="1"/>
    </location>
</feature>
<dbReference type="GO" id="GO:0004096">
    <property type="term" value="F:catalase activity"/>
    <property type="evidence" value="ECO:0007669"/>
    <property type="project" value="UniProtKB-EC"/>
</dbReference>
<evidence type="ECO:0000256" key="4">
    <source>
        <dbReference type="ARBA" id="ARBA00022617"/>
    </source>
</evidence>
<keyword evidence="11" id="KW-1185">Reference proteome</keyword>
<name>A0A851UQZ7_9PASS</name>
<reference evidence="10" key="1">
    <citation type="submission" date="2019-09" db="EMBL/GenBank/DDBJ databases">
        <title>Bird 10,000 Genomes (B10K) Project - Family phase.</title>
        <authorList>
            <person name="Zhang G."/>
        </authorList>
    </citation>
    <scope>NUCLEOTIDE SEQUENCE</scope>
    <source>
        <strain evidence="10">B10K-IZCAS-20218</strain>
        <tissue evidence="10">Blood</tissue>
    </source>
</reference>
<dbReference type="EMBL" id="WBNG01004026">
    <property type="protein sequence ID" value="NXD32217.1"/>
    <property type="molecule type" value="Genomic_DNA"/>
</dbReference>
<evidence type="ECO:0000256" key="7">
    <source>
        <dbReference type="ARBA" id="ARBA00023004"/>
    </source>
</evidence>
<dbReference type="AlphaFoldDB" id="A0A851UQZ7"/>
<keyword evidence="3" id="KW-0575">Peroxidase</keyword>
<dbReference type="PANTHER" id="PTHR42821">
    <property type="entry name" value="CATALASE"/>
    <property type="match status" value="1"/>
</dbReference>
<dbReference type="PANTHER" id="PTHR42821:SF1">
    <property type="entry name" value="CATALASE-B"/>
    <property type="match status" value="1"/>
</dbReference>
<dbReference type="GO" id="GO:0046872">
    <property type="term" value="F:metal ion binding"/>
    <property type="evidence" value="ECO:0007669"/>
    <property type="project" value="UniProtKB-KW"/>
</dbReference>
<dbReference type="PRINTS" id="PR00067">
    <property type="entry name" value="CATALASE"/>
</dbReference>
<dbReference type="GO" id="GO:0005829">
    <property type="term" value="C:cytosol"/>
    <property type="evidence" value="ECO:0007669"/>
    <property type="project" value="TreeGrafter"/>
</dbReference>
<dbReference type="SMART" id="SM01060">
    <property type="entry name" value="Catalase"/>
    <property type="match status" value="1"/>
</dbReference>
<dbReference type="GO" id="GO:0006979">
    <property type="term" value="P:response to oxidative stress"/>
    <property type="evidence" value="ECO:0007669"/>
    <property type="project" value="InterPro"/>
</dbReference>
<evidence type="ECO:0000256" key="2">
    <source>
        <dbReference type="ARBA" id="ARBA00012314"/>
    </source>
</evidence>
<dbReference type="OrthoDB" id="6880011at2759"/>
<comment type="cofactor">
    <cofactor evidence="1">
        <name>heme</name>
        <dbReference type="ChEBI" id="CHEBI:30413"/>
    </cofactor>
</comment>
<comment type="caution">
    <text evidence="10">The sequence shown here is derived from an EMBL/GenBank/DDBJ whole genome shotgun (WGS) entry which is preliminary data.</text>
</comment>
<keyword evidence="6" id="KW-0560">Oxidoreductase</keyword>
<dbReference type="PROSITE" id="PS51402">
    <property type="entry name" value="CATALASE_3"/>
    <property type="match status" value="1"/>
</dbReference>
<evidence type="ECO:0000256" key="5">
    <source>
        <dbReference type="ARBA" id="ARBA00022723"/>
    </source>
</evidence>
<protein>
    <recommendedName>
        <fullName evidence="2">catalase</fullName>
        <ecNumber evidence="2">1.11.1.6</ecNumber>
    </recommendedName>
</protein>
<keyword evidence="4" id="KW-0349">Heme</keyword>
<evidence type="ECO:0000259" key="9">
    <source>
        <dbReference type="SMART" id="SM01060"/>
    </source>
</evidence>
<keyword evidence="7" id="KW-0408">Iron</keyword>
<evidence type="ECO:0000256" key="1">
    <source>
        <dbReference type="ARBA" id="ARBA00001971"/>
    </source>
</evidence>
<dbReference type="Pfam" id="PF00199">
    <property type="entry name" value="Catalase"/>
    <property type="match status" value="1"/>
</dbReference>
<feature type="domain" description="Catalase core" evidence="9">
    <location>
        <begin position="1"/>
        <end position="189"/>
    </location>
</feature>
<dbReference type="Proteomes" id="UP000623542">
    <property type="component" value="Unassembled WGS sequence"/>
</dbReference>
<dbReference type="GO" id="GO:0020037">
    <property type="term" value="F:heme binding"/>
    <property type="evidence" value="ECO:0007669"/>
    <property type="project" value="InterPro"/>
</dbReference>
<organism evidence="10 11">
    <name type="scientific">Elachura formosa</name>
    <name type="common">spotted wren-babbler</name>
    <dbReference type="NCBI Taxonomy" id="1463973"/>
    <lineage>
        <taxon>Eukaryota</taxon>
        <taxon>Metazoa</taxon>
        <taxon>Chordata</taxon>
        <taxon>Craniata</taxon>
        <taxon>Vertebrata</taxon>
        <taxon>Euteleostomi</taxon>
        <taxon>Archelosauria</taxon>
        <taxon>Archosauria</taxon>
        <taxon>Dinosauria</taxon>
        <taxon>Saurischia</taxon>
        <taxon>Theropoda</taxon>
        <taxon>Coelurosauria</taxon>
        <taxon>Aves</taxon>
        <taxon>Neognathae</taxon>
        <taxon>Neoaves</taxon>
        <taxon>Telluraves</taxon>
        <taxon>Australaves</taxon>
        <taxon>Passeriformes</taxon>
        <taxon>Elachuridae</taxon>
        <taxon>Elachura</taxon>
    </lineage>
</organism>
<evidence type="ECO:0000313" key="11">
    <source>
        <dbReference type="Proteomes" id="UP000623542"/>
    </source>
</evidence>
<keyword evidence="8" id="KW-0376">Hydrogen peroxide</keyword>
<proteinExistence type="predicted"/>
<dbReference type="InterPro" id="IPR018028">
    <property type="entry name" value="Catalase"/>
</dbReference>
<evidence type="ECO:0000256" key="8">
    <source>
        <dbReference type="ARBA" id="ARBA00023324"/>
    </source>
</evidence>
<dbReference type="GO" id="GO:0042744">
    <property type="term" value="P:hydrogen peroxide catabolic process"/>
    <property type="evidence" value="ECO:0007669"/>
    <property type="project" value="UniProtKB-KW"/>
</dbReference>
<dbReference type="Gene3D" id="2.40.180.10">
    <property type="entry name" value="Catalase core domain"/>
    <property type="match status" value="1"/>
</dbReference>
<dbReference type="SUPFAM" id="SSF56634">
    <property type="entry name" value="Heme-dependent catalase-like"/>
    <property type="match status" value="1"/>
</dbReference>
<keyword evidence="5" id="KW-0479">Metal-binding</keyword>
<evidence type="ECO:0000313" key="10">
    <source>
        <dbReference type="EMBL" id="NXD32217.1"/>
    </source>
</evidence>
<dbReference type="InterPro" id="IPR011614">
    <property type="entry name" value="Catalase_core"/>
</dbReference>
<evidence type="ECO:0000256" key="6">
    <source>
        <dbReference type="ARBA" id="ARBA00023002"/>
    </source>
</evidence>
<feature type="non-terminal residue" evidence="10">
    <location>
        <position position="189"/>
    </location>
</feature>
<evidence type="ECO:0000256" key="3">
    <source>
        <dbReference type="ARBA" id="ARBA00022559"/>
    </source>
</evidence>
<dbReference type="EC" id="1.11.1.6" evidence="2"/>